<dbReference type="Proteomes" id="UP000807504">
    <property type="component" value="Unassembled WGS sequence"/>
</dbReference>
<sequence length="75" mass="8581">MVQISRGMWTEHIKLGAPRDSRAIVKKELLIARSYFDLDPANGMRKLREREGMPVQVSTLLSESCLVLQDNKDHT</sequence>
<name>A0A8T0EK77_ARGBR</name>
<organism evidence="1 2">
    <name type="scientific">Argiope bruennichi</name>
    <name type="common">Wasp spider</name>
    <name type="synonym">Aranea bruennichi</name>
    <dbReference type="NCBI Taxonomy" id="94029"/>
    <lineage>
        <taxon>Eukaryota</taxon>
        <taxon>Metazoa</taxon>
        <taxon>Ecdysozoa</taxon>
        <taxon>Arthropoda</taxon>
        <taxon>Chelicerata</taxon>
        <taxon>Arachnida</taxon>
        <taxon>Araneae</taxon>
        <taxon>Araneomorphae</taxon>
        <taxon>Entelegynae</taxon>
        <taxon>Araneoidea</taxon>
        <taxon>Araneidae</taxon>
        <taxon>Argiope</taxon>
    </lineage>
</organism>
<comment type="caution">
    <text evidence="1">The sequence shown here is derived from an EMBL/GenBank/DDBJ whole genome shotgun (WGS) entry which is preliminary data.</text>
</comment>
<keyword evidence="2" id="KW-1185">Reference proteome</keyword>
<reference evidence="1" key="1">
    <citation type="journal article" date="2020" name="bioRxiv">
        <title>Chromosome-level reference genome of the European wasp spider Argiope bruennichi: a resource for studies on range expansion and evolutionary adaptation.</title>
        <authorList>
            <person name="Sheffer M.M."/>
            <person name="Hoppe A."/>
            <person name="Krehenwinkel H."/>
            <person name="Uhl G."/>
            <person name="Kuss A.W."/>
            <person name="Jensen L."/>
            <person name="Jensen C."/>
            <person name="Gillespie R.G."/>
            <person name="Hoff K.J."/>
            <person name="Prost S."/>
        </authorList>
    </citation>
    <scope>NUCLEOTIDE SEQUENCE</scope>
</reference>
<dbReference type="EMBL" id="JABXBU010002227">
    <property type="protein sequence ID" value="KAF8773921.1"/>
    <property type="molecule type" value="Genomic_DNA"/>
</dbReference>
<evidence type="ECO:0000313" key="1">
    <source>
        <dbReference type="EMBL" id="KAF8773921.1"/>
    </source>
</evidence>
<protein>
    <submittedName>
        <fullName evidence="1">Uncharacterized protein</fullName>
    </submittedName>
</protein>
<gene>
    <name evidence="1" type="ORF">HNY73_016527</name>
</gene>
<evidence type="ECO:0000313" key="2">
    <source>
        <dbReference type="Proteomes" id="UP000807504"/>
    </source>
</evidence>
<accession>A0A8T0EK77</accession>
<dbReference type="AlphaFoldDB" id="A0A8T0EK77"/>
<proteinExistence type="predicted"/>
<reference evidence="1" key="2">
    <citation type="submission" date="2020-06" db="EMBL/GenBank/DDBJ databases">
        <authorList>
            <person name="Sheffer M."/>
        </authorList>
    </citation>
    <scope>NUCLEOTIDE SEQUENCE</scope>
</reference>